<sequence length="373" mass="42856">MTVLSVLSGWLMGLMLWFLGDNSIVRECGEVRPRAAAAAAAVELSATIDMMRKIQREKEVLWSQLNCGLPFKYRRNFPHFEGETGNGIEQMLSLRNAKSGSHLLVNNMCLTHLLSIYATASCWSFCIPLNHTDQVWRVTYSGLLFVIGGRWEDVTSPPEDKEKYLSDLELEWGWHHETDNFENERNVLEQLRPHTNLESLSIQRYRGTRFPSWLGDCSFSNMVSLVLFDCKYCFILPPLGQLPVLKELIMEDFEGVSHVDRQFYRNVSSATKPFQSLETLTFVGISEWKEWFTFEGECEGVVFARLQELHIIRCPKLIRDLPSYLLSLALLEIEDCQQLVTSLPRTPALDELSLIDFNEVVLKELPPKLETLL</sequence>
<accession>A0AAW2DCC7</accession>
<dbReference type="Gene3D" id="3.80.10.10">
    <property type="entry name" value="Ribonuclease Inhibitor"/>
    <property type="match status" value="1"/>
</dbReference>
<dbReference type="Proteomes" id="UP001459277">
    <property type="component" value="Unassembled WGS sequence"/>
</dbReference>
<gene>
    <name evidence="3" type="ORF">SO802_008850</name>
</gene>
<evidence type="ECO:0000313" key="3">
    <source>
        <dbReference type="EMBL" id="KAL0007348.1"/>
    </source>
</evidence>
<evidence type="ECO:0000313" key="4">
    <source>
        <dbReference type="Proteomes" id="UP001459277"/>
    </source>
</evidence>
<protein>
    <recommendedName>
        <fullName evidence="2">R13L1/DRL21-like LRR repeat region domain-containing protein</fullName>
    </recommendedName>
</protein>
<keyword evidence="1" id="KW-0732">Signal</keyword>
<dbReference type="PANTHER" id="PTHR47186:SF42">
    <property type="entry name" value="DISEASE RESISTANCE RPP13-LIKE PROTEIN 1"/>
    <property type="match status" value="1"/>
</dbReference>
<dbReference type="InterPro" id="IPR032675">
    <property type="entry name" value="LRR_dom_sf"/>
</dbReference>
<evidence type="ECO:0000256" key="1">
    <source>
        <dbReference type="SAM" id="SignalP"/>
    </source>
</evidence>
<dbReference type="AlphaFoldDB" id="A0AAW2DCC7"/>
<dbReference type="InterPro" id="IPR056789">
    <property type="entry name" value="LRR_R13L1-DRL21"/>
</dbReference>
<name>A0AAW2DCC7_9ROSI</name>
<dbReference type="SUPFAM" id="SSF52058">
    <property type="entry name" value="L domain-like"/>
    <property type="match status" value="1"/>
</dbReference>
<feature type="domain" description="R13L1/DRL21-like LRR repeat region" evidence="2">
    <location>
        <begin position="161"/>
        <end position="252"/>
    </location>
</feature>
<organism evidence="3 4">
    <name type="scientific">Lithocarpus litseifolius</name>
    <dbReference type="NCBI Taxonomy" id="425828"/>
    <lineage>
        <taxon>Eukaryota</taxon>
        <taxon>Viridiplantae</taxon>
        <taxon>Streptophyta</taxon>
        <taxon>Embryophyta</taxon>
        <taxon>Tracheophyta</taxon>
        <taxon>Spermatophyta</taxon>
        <taxon>Magnoliopsida</taxon>
        <taxon>eudicotyledons</taxon>
        <taxon>Gunneridae</taxon>
        <taxon>Pentapetalae</taxon>
        <taxon>rosids</taxon>
        <taxon>fabids</taxon>
        <taxon>Fagales</taxon>
        <taxon>Fagaceae</taxon>
        <taxon>Lithocarpus</taxon>
    </lineage>
</organism>
<dbReference type="PANTHER" id="PTHR47186">
    <property type="entry name" value="LEUCINE-RICH REPEAT-CONTAINING PROTEIN 57"/>
    <property type="match status" value="1"/>
</dbReference>
<dbReference type="EMBL" id="JAZDWU010000003">
    <property type="protein sequence ID" value="KAL0007348.1"/>
    <property type="molecule type" value="Genomic_DNA"/>
</dbReference>
<dbReference type="Pfam" id="PF25019">
    <property type="entry name" value="LRR_R13L1-DRL21"/>
    <property type="match status" value="1"/>
</dbReference>
<evidence type="ECO:0000259" key="2">
    <source>
        <dbReference type="Pfam" id="PF25019"/>
    </source>
</evidence>
<reference evidence="3 4" key="1">
    <citation type="submission" date="2024-01" db="EMBL/GenBank/DDBJ databases">
        <title>A telomere-to-telomere, gap-free genome of sweet tea (Lithocarpus litseifolius).</title>
        <authorList>
            <person name="Zhou J."/>
        </authorList>
    </citation>
    <scope>NUCLEOTIDE SEQUENCE [LARGE SCALE GENOMIC DNA]</scope>
    <source>
        <strain evidence="3">Zhou-2022a</strain>
        <tissue evidence="3">Leaf</tissue>
    </source>
</reference>
<feature type="signal peptide" evidence="1">
    <location>
        <begin position="1"/>
        <end position="22"/>
    </location>
</feature>
<comment type="caution">
    <text evidence="3">The sequence shown here is derived from an EMBL/GenBank/DDBJ whole genome shotgun (WGS) entry which is preliminary data.</text>
</comment>
<proteinExistence type="predicted"/>
<keyword evidence="4" id="KW-1185">Reference proteome</keyword>
<feature type="chain" id="PRO_5043609886" description="R13L1/DRL21-like LRR repeat region domain-containing protein" evidence="1">
    <location>
        <begin position="23"/>
        <end position="373"/>
    </location>
</feature>